<organism evidence="7 8">
    <name type="scientific">Facklamia hominis CCUG 36813</name>
    <dbReference type="NCBI Taxonomy" id="883111"/>
    <lineage>
        <taxon>Bacteria</taxon>
        <taxon>Bacillati</taxon>
        <taxon>Bacillota</taxon>
        <taxon>Bacilli</taxon>
        <taxon>Lactobacillales</taxon>
        <taxon>Aerococcaceae</taxon>
        <taxon>Facklamia</taxon>
    </lineage>
</organism>
<evidence type="ECO:0000256" key="6">
    <source>
        <dbReference type="ARBA" id="ARBA00044538"/>
    </source>
</evidence>
<dbReference type="PANTHER" id="PTHR39178:SF1">
    <property type="entry name" value="RIBOSOMAL-PROCESSING CYSTEINE PROTEASE PRP"/>
    <property type="match status" value="1"/>
</dbReference>
<dbReference type="PATRIC" id="fig|883111.3.peg.391"/>
<dbReference type="GO" id="GO:0042254">
    <property type="term" value="P:ribosome biogenesis"/>
    <property type="evidence" value="ECO:0007669"/>
    <property type="project" value="UniProtKB-KW"/>
</dbReference>
<dbReference type="OrthoDB" id="48998at2"/>
<proteinExistence type="inferred from homology"/>
<accession>K1LI97</accession>
<dbReference type="HOGENOM" id="CLU_140910_2_1_9"/>
<keyword evidence="3" id="KW-0378">Hydrolase</keyword>
<comment type="similarity">
    <text evidence="5">Belongs to the Prp family.</text>
</comment>
<dbReference type="InterPro" id="IPR007422">
    <property type="entry name" value="Peptidase_Prp"/>
</dbReference>
<evidence type="ECO:0000256" key="4">
    <source>
        <dbReference type="ARBA" id="ARBA00022807"/>
    </source>
</evidence>
<dbReference type="SUPFAM" id="SSF118010">
    <property type="entry name" value="TM1457-like"/>
    <property type="match status" value="1"/>
</dbReference>
<evidence type="ECO:0000313" key="8">
    <source>
        <dbReference type="Proteomes" id="UP000004465"/>
    </source>
</evidence>
<evidence type="ECO:0000256" key="3">
    <source>
        <dbReference type="ARBA" id="ARBA00022801"/>
    </source>
</evidence>
<keyword evidence="4" id="KW-0788">Thiol protease</keyword>
<dbReference type="Gene3D" id="3.30.70.1490">
    <property type="entry name" value="Cysteine protease Prp"/>
    <property type="match status" value="1"/>
</dbReference>
<evidence type="ECO:0000256" key="2">
    <source>
        <dbReference type="ARBA" id="ARBA00022670"/>
    </source>
</evidence>
<evidence type="ECO:0000256" key="1">
    <source>
        <dbReference type="ARBA" id="ARBA00022517"/>
    </source>
</evidence>
<dbReference type="CDD" id="cd16332">
    <property type="entry name" value="Prp-like"/>
    <property type="match status" value="1"/>
</dbReference>
<comment type="caution">
    <text evidence="7">The sequence shown here is derived from an EMBL/GenBank/DDBJ whole genome shotgun (WGS) entry which is preliminary data.</text>
</comment>
<evidence type="ECO:0000256" key="5">
    <source>
        <dbReference type="ARBA" id="ARBA00044503"/>
    </source>
</evidence>
<protein>
    <recommendedName>
        <fullName evidence="6">Ribosomal processing cysteine protease Prp</fullName>
    </recommendedName>
</protein>
<dbReference type="GO" id="GO:0008234">
    <property type="term" value="F:cysteine-type peptidase activity"/>
    <property type="evidence" value="ECO:0007669"/>
    <property type="project" value="UniProtKB-KW"/>
</dbReference>
<gene>
    <name evidence="7" type="ORF">HMPREF9706_00393</name>
</gene>
<dbReference type="Proteomes" id="UP000004465">
    <property type="component" value="Unassembled WGS sequence"/>
</dbReference>
<keyword evidence="2" id="KW-0645">Protease</keyword>
<dbReference type="STRING" id="883111.HMPREF9706_00393"/>
<reference evidence="7 8" key="1">
    <citation type="submission" date="2012-07" db="EMBL/GenBank/DDBJ databases">
        <title>The Genome Sequence of Facklamia hominis CCUG 36813.</title>
        <authorList>
            <consortium name="The Broad Institute Genome Sequencing Platform"/>
            <person name="Earl A."/>
            <person name="Ward D."/>
            <person name="Feldgarden M."/>
            <person name="Gevers D."/>
            <person name="Huys G."/>
            <person name="Walker B."/>
            <person name="Young S.K."/>
            <person name="Zeng Q."/>
            <person name="Gargeya S."/>
            <person name="Fitzgerald M."/>
            <person name="Haas B."/>
            <person name="Abouelleil A."/>
            <person name="Alvarado L."/>
            <person name="Arachchi H.M."/>
            <person name="Berlin A.M."/>
            <person name="Chapman S.B."/>
            <person name="Goldberg J."/>
            <person name="Griggs A."/>
            <person name="Gujja S."/>
            <person name="Hansen M."/>
            <person name="Howarth C."/>
            <person name="Imamovic A."/>
            <person name="Larimer J."/>
            <person name="McCowen C."/>
            <person name="Montmayeur A."/>
            <person name="Murphy C."/>
            <person name="Neiman D."/>
            <person name="Pearson M."/>
            <person name="Priest M."/>
            <person name="Roberts A."/>
            <person name="Saif S."/>
            <person name="Shea T."/>
            <person name="Sisk P."/>
            <person name="Sykes S."/>
            <person name="Wortman J."/>
            <person name="Nusbaum C."/>
            <person name="Birren B."/>
        </authorList>
    </citation>
    <scope>NUCLEOTIDE SEQUENCE [LARGE SCALE GENOMIC DNA]</scope>
    <source>
        <strain evidence="7 8">CCUG 36813</strain>
    </source>
</reference>
<dbReference type="Pfam" id="PF04327">
    <property type="entry name" value="Peptidase_Prp"/>
    <property type="match status" value="1"/>
</dbReference>
<keyword evidence="8" id="KW-1185">Reference proteome</keyword>
<dbReference type="RefSeq" id="WP_006907702.1">
    <property type="nucleotide sequence ID" value="NZ_JH932292.1"/>
</dbReference>
<keyword evidence="1" id="KW-0690">Ribosome biogenesis</keyword>
<sequence>MIRIQIGLSSDQKQVRFIELKGHAEMADPGLDIVCAAVSSQIISLENSLDQLLSLETEVEIDDVHGGYLKLTIPHLDIKNRDHDIQLLCQHVILALTVTQESYPEYIQIKQVIA</sequence>
<dbReference type="PANTHER" id="PTHR39178">
    <property type="entry name" value="HYPOTHETICAL RIBOSOME-ASSOCIATED PROTEIN"/>
    <property type="match status" value="1"/>
</dbReference>
<dbReference type="AlphaFoldDB" id="K1LI97"/>
<dbReference type="EMBL" id="AGZD01000001">
    <property type="protein sequence ID" value="EKB56410.1"/>
    <property type="molecule type" value="Genomic_DNA"/>
</dbReference>
<evidence type="ECO:0000313" key="7">
    <source>
        <dbReference type="EMBL" id="EKB56410.1"/>
    </source>
</evidence>
<name>K1LI97_9LACT</name>
<dbReference type="GO" id="GO:0006508">
    <property type="term" value="P:proteolysis"/>
    <property type="evidence" value="ECO:0007669"/>
    <property type="project" value="UniProtKB-KW"/>
</dbReference>
<dbReference type="InterPro" id="IPR036764">
    <property type="entry name" value="Peptidase_Prp_sf"/>
</dbReference>